<feature type="domain" description="Carbohydrate kinase FGGY N-terminal" evidence="5">
    <location>
        <begin position="5"/>
        <end position="241"/>
    </location>
</feature>
<dbReference type="InterPro" id="IPR050406">
    <property type="entry name" value="FGGY_Carb_Kinase"/>
</dbReference>
<evidence type="ECO:0000256" key="2">
    <source>
        <dbReference type="ARBA" id="ARBA00022629"/>
    </source>
</evidence>
<keyword evidence="4 7" id="KW-0418">Kinase</keyword>
<dbReference type="InterPro" id="IPR000577">
    <property type="entry name" value="Carb_kinase_FGGY"/>
</dbReference>
<evidence type="ECO:0000256" key="4">
    <source>
        <dbReference type="ARBA" id="ARBA00022777"/>
    </source>
</evidence>
<keyword evidence="2" id="KW-0859">Xylose metabolism</keyword>
<dbReference type="Proteomes" id="UP000319516">
    <property type="component" value="Unassembled WGS sequence"/>
</dbReference>
<gene>
    <name evidence="7" type="ORF">FB467_2989</name>
</gene>
<dbReference type="PIRSF" id="PIRSF000538">
    <property type="entry name" value="GlpK"/>
    <property type="match status" value="1"/>
</dbReference>
<protein>
    <submittedName>
        <fullName evidence="7">Xylulokinase</fullName>
    </submittedName>
</protein>
<comment type="similarity">
    <text evidence="1">Belongs to the FGGY kinase family.</text>
</comment>
<dbReference type="PANTHER" id="PTHR43095">
    <property type="entry name" value="SUGAR KINASE"/>
    <property type="match status" value="1"/>
</dbReference>
<dbReference type="GO" id="GO:0042732">
    <property type="term" value="P:D-xylose metabolic process"/>
    <property type="evidence" value="ECO:0007669"/>
    <property type="project" value="UniProtKB-KW"/>
</dbReference>
<dbReference type="SUPFAM" id="SSF53067">
    <property type="entry name" value="Actin-like ATPase domain"/>
    <property type="match status" value="2"/>
</dbReference>
<dbReference type="GO" id="GO:0016301">
    <property type="term" value="F:kinase activity"/>
    <property type="evidence" value="ECO:0007669"/>
    <property type="project" value="UniProtKB-KW"/>
</dbReference>
<comment type="caution">
    <text evidence="7">The sequence shown here is derived from an EMBL/GenBank/DDBJ whole genome shotgun (WGS) entry which is preliminary data.</text>
</comment>
<accession>A0A542YUR8</accession>
<evidence type="ECO:0000259" key="5">
    <source>
        <dbReference type="Pfam" id="PF00370"/>
    </source>
</evidence>
<dbReference type="AlphaFoldDB" id="A0A542YUR8"/>
<dbReference type="EMBL" id="VFOP01000001">
    <property type="protein sequence ID" value="TQL51826.1"/>
    <property type="molecule type" value="Genomic_DNA"/>
</dbReference>
<dbReference type="RefSeq" id="WP_141785777.1">
    <property type="nucleotide sequence ID" value="NZ_BAAAIK010000001.1"/>
</dbReference>
<name>A0A542YUR8_9MICO</name>
<dbReference type="InterPro" id="IPR018485">
    <property type="entry name" value="FGGY_C"/>
</dbReference>
<evidence type="ECO:0000259" key="6">
    <source>
        <dbReference type="Pfam" id="PF02782"/>
    </source>
</evidence>
<proteinExistence type="inferred from homology"/>
<keyword evidence="2" id="KW-0119">Carbohydrate metabolism</keyword>
<dbReference type="OrthoDB" id="9782710at2"/>
<dbReference type="PANTHER" id="PTHR43095:SF5">
    <property type="entry name" value="XYLULOSE KINASE"/>
    <property type="match status" value="1"/>
</dbReference>
<dbReference type="Pfam" id="PF00370">
    <property type="entry name" value="FGGY_N"/>
    <property type="match status" value="1"/>
</dbReference>
<evidence type="ECO:0000256" key="1">
    <source>
        <dbReference type="ARBA" id="ARBA00009156"/>
    </source>
</evidence>
<dbReference type="Pfam" id="PF02782">
    <property type="entry name" value="FGGY_C"/>
    <property type="match status" value="1"/>
</dbReference>
<sequence>MTGSYLGLDLGTSGLKAALWSPEGELQAVAEADYPVEHPAPGWAQTPVQRWRDALESVSQQLAPTLRRIPVAGIGVDGQMHGLVLADRHGTALAPAALWSDSRAAEVLERWHRLPGSVQARLANPVVPGMTGPLLAWTDEHQPELLATAEVALLPKDAFRSLLVPSVVTDRSDASATLLWDVPGDRWVDEVEEQLGIPARLLPAVVPSDAVVGTTDWLRETVGGTGDVPVVAGAADAPAARLALGDRVGLQINLGSGGQVLLPTGPPGPVPHAVTHTYADARGGWYRMAAVQNAGTALDWVCRVLALSWADLFALAEQAPAGAGGVSFLPFLQGERGDTVPPSVGAGWVGATDTATRGDLARAAVEGMVFNLRRAVELLPEADRAGDGAPVVLTGGGGRAPLVRQLLADVLDLPVLRQDLRSASATGAALLAALGTGAGFEPQRGAPVVVETSAQAVETVAAYDVWTDRLAQLAARESRG</sequence>
<dbReference type="Gene3D" id="3.30.420.40">
    <property type="match status" value="2"/>
</dbReference>
<feature type="domain" description="Carbohydrate kinase FGGY C-terminal" evidence="6">
    <location>
        <begin position="252"/>
        <end position="434"/>
    </location>
</feature>
<dbReference type="InterPro" id="IPR018484">
    <property type="entry name" value="FGGY_N"/>
</dbReference>
<evidence type="ECO:0000313" key="7">
    <source>
        <dbReference type="EMBL" id="TQL51826.1"/>
    </source>
</evidence>
<reference evidence="7 8" key="1">
    <citation type="submission" date="2019-06" db="EMBL/GenBank/DDBJ databases">
        <title>Sequencing the genomes of 1000 actinobacteria strains.</title>
        <authorList>
            <person name="Klenk H.-P."/>
        </authorList>
    </citation>
    <scope>NUCLEOTIDE SEQUENCE [LARGE SCALE GENOMIC DNA]</scope>
    <source>
        <strain evidence="7 8">DSM 12335</strain>
    </source>
</reference>
<keyword evidence="3" id="KW-0808">Transferase</keyword>
<dbReference type="InterPro" id="IPR043129">
    <property type="entry name" value="ATPase_NBD"/>
</dbReference>
<organism evidence="7 8">
    <name type="scientific">Ornithinicoccus hortensis</name>
    <dbReference type="NCBI Taxonomy" id="82346"/>
    <lineage>
        <taxon>Bacteria</taxon>
        <taxon>Bacillati</taxon>
        <taxon>Actinomycetota</taxon>
        <taxon>Actinomycetes</taxon>
        <taxon>Micrococcales</taxon>
        <taxon>Intrasporangiaceae</taxon>
        <taxon>Ornithinicoccus</taxon>
    </lineage>
</organism>
<evidence type="ECO:0000313" key="8">
    <source>
        <dbReference type="Proteomes" id="UP000319516"/>
    </source>
</evidence>
<keyword evidence="8" id="KW-1185">Reference proteome</keyword>
<evidence type="ECO:0000256" key="3">
    <source>
        <dbReference type="ARBA" id="ARBA00022679"/>
    </source>
</evidence>